<dbReference type="EMBL" id="LAZR01003726">
    <property type="protein sequence ID" value="KKN15299.1"/>
    <property type="molecule type" value="Genomic_DNA"/>
</dbReference>
<accession>A0A0F9NBF9</accession>
<organism evidence="1">
    <name type="scientific">marine sediment metagenome</name>
    <dbReference type="NCBI Taxonomy" id="412755"/>
    <lineage>
        <taxon>unclassified sequences</taxon>
        <taxon>metagenomes</taxon>
        <taxon>ecological metagenomes</taxon>
    </lineage>
</organism>
<dbReference type="AlphaFoldDB" id="A0A0F9NBF9"/>
<sequence>VKPRPFARTLNMFLDRGDVVAGRQPSARARQWQPAPRAAAALQNKTETLSGLRAFARRNGQGTQAGALAIRLAHRMRRGGAD</sequence>
<evidence type="ECO:0000313" key="1">
    <source>
        <dbReference type="EMBL" id="KKN15299.1"/>
    </source>
</evidence>
<protein>
    <submittedName>
        <fullName evidence="1">Uncharacterized protein</fullName>
    </submittedName>
</protein>
<gene>
    <name evidence="1" type="ORF">LCGC14_0987370</name>
</gene>
<reference evidence="1" key="1">
    <citation type="journal article" date="2015" name="Nature">
        <title>Complex archaea that bridge the gap between prokaryotes and eukaryotes.</title>
        <authorList>
            <person name="Spang A."/>
            <person name="Saw J.H."/>
            <person name="Jorgensen S.L."/>
            <person name="Zaremba-Niedzwiedzka K."/>
            <person name="Martijn J."/>
            <person name="Lind A.E."/>
            <person name="van Eijk R."/>
            <person name="Schleper C."/>
            <person name="Guy L."/>
            <person name="Ettema T.J."/>
        </authorList>
    </citation>
    <scope>NUCLEOTIDE SEQUENCE</scope>
</reference>
<feature type="non-terminal residue" evidence="1">
    <location>
        <position position="1"/>
    </location>
</feature>
<comment type="caution">
    <text evidence="1">The sequence shown here is derived from an EMBL/GenBank/DDBJ whole genome shotgun (WGS) entry which is preliminary data.</text>
</comment>
<proteinExistence type="predicted"/>
<name>A0A0F9NBF9_9ZZZZ</name>